<reference evidence="1 2" key="1">
    <citation type="submission" date="2016-10" db="EMBL/GenBank/DDBJ databases">
        <title>Genome sequence of the basidiomycete white-rot fungus Trametes pubescens.</title>
        <authorList>
            <person name="Makela M.R."/>
            <person name="Granchi Z."/>
            <person name="Peng M."/>
            <person name="De Vries R.P."/>
            <person name="Grigoriev I."/>
            <person name="Riley R."/>
            <person name="Hilden K."/>
        </authorList>
    </citation>
    <scope>NUCLEOTIDE SEQUENCE [LARGE SCALE GENOMIC DNA]</scope>
    <source>
        <strain evidence="1 2">FBCC735</strain>
    </source>
</reference>
<dbReference type="EMBL" id="MNAD01001721">
    <property type="protein sequence ID" value="OJT01814.1"/>
    <property type="molecule type" value="Genomic_DNA"/>
</dbReference>
<dbReference type="Gene3D" id="1.20.1280.50">
    <property type="match status" value="1"/>
</dbReference>
<evidence type="ECO:0000313" key="2">
    <source>
        <dbReference type="Proteomes" id="UP000184267"/>
    </source>
</evidence>
<sequence length="104" mass="11978">MALVHCLPPELLVDIVLILHDDIPEKKENGFSATWIRATWVCRRWREAAVQNRRLWTKLSTRRYVLYPEAIHAFLGRAPDTARVQVSVDAVARLGEDESRSGRI</sequence>
<name>A0A1M2V2K9_TRAPU</name>
<comment type="caution">
    <text evidence="1">The sequence shown here is derived from an EMBL/GenBank/DDBJ whole genome shotgun (WGS) entry which is preliminary data.</text>
</comment>
<accession>A0A1M2V2K9</accession>
<dbReference type="Proteomes" id="UP000184267">
    <property type="component" value="Unassembled WGS sequence"/>
</dbReference>
<organism evidence="1 2">
    <name type="scientific">Trametes pubescens</name>
    <name type="common">White-rot fungus</name>
    <dbReference type="NCBI Taxonomy" id="154538"/>
    <lineage>
        <taxon>Eukaryota</taxon>
        <taxon>Fungi</taxon>
        <taxon>Dikarya</taxon>
        <taxon>Basidiomycota</taxon>
        <taxon>Agaricomycotina</taxon>
        <taxon>Agaricomycetes</taxon>
        <taxon>Polyporales</taxon>
        <taxon>Polyporaceae</taxon>
        <taxon>Trametes</taxon>
    </lineage>
</organism>
<proteinExistence type="predicted"/>
<keyword evidence="2" id="KW-1185">Reference proteome</keyword>
<dbReference type="AlphaFoldDB" id="A0A1M2V2K9"/>
<gene>
    <name evidence="1" type="ORF">TRAPUB_7721</name>
</gene>
<evidence type="ECO:0000313" key="1">
    <source>
        <dbReference type="EMBL" id="OJT01814.1"/>
    </source>
</evidence>
<protein>
    <submittedName>
        <fullName evidence="1">Uncharacterized protein</fullName>
    </submittedName>
</protein>
<dbReference type="OrthoDB" id="2758786at2759"/>